<evidence type="ECO:0000313" key="4">
    <source>
        <dbReference type="Proteomes" id="UP000321798"/>
    </source>
</evidence>
<dbReference type="EMBL" id="BKAL01000008">
    <property type="protein sequence ID" value="GEP69694.1"/>
    <property type="molecule type" value="Genomic_DNA"/>
</dbReference>
<feature type="domain" description="Helicase XPB/Ssl2 N-terminal" evidence="2">
    <location>
        <begin position="504"/>
        <end position="626"/>
    </location>
</feature>
<feature type="compositionally biased region" description="Basic and acidic residues" evidence="1">
    <location>
        <begin position="672"/>
        <end position="682"/>
    </location>
</feature>
<evidence type="ECO:0000256" key="1">
    <source>
        <dbReference type="SAM" id="MobiDB-lite"/>
    </source>
</evidence>
<proteinExistence type="predicted"/>
<dbReference type="Proteomes" id="UP000321798">
    <property type="component" value="Unassembled WGS sequence"/>
</dbReference>
<evidence type="ECO:0000259" key="2">
    <source>
        <dbReference type="Pfam" id="PF13625"/>
    </source>
</evidence>
<dbReference type="InterPro" id="IPR032830">
    <property type="entry name" value="XPB/Ssl2_N"/>
</dbReference>
<dbReference type="AlphaFoldDB" id="A0A512PEQ8"/>
<protein>
    <recommendedName>
        <fullName evidence="2">Helicase XPB/Ssl2 N-terminal domain-containing protein</fullName>
    </recommendedName>
</protein>
<dbReference type="Pfam" id="PF13625">
    <property type="entry name" value="Helicase_C_3"/>
    <property type="match status" value="1"/>
</dbReference>
<name>A0A512PEQ8_9CELL</name>
<feature type="region of interest" description="Disordered" evidence="1">
    <location>
        <begin position="667"/>
        <end position="736"/>
    </location>
</feature>
<sequence length="805" mass="82803">MVRMATFTGYLRSRGDDMLVELLRRRPDLATPSPATLTSLAARATNRTGLDRALAQVDAQVLQVLEAVVALGPVPRDRVVQAVGADGRADVAAVGRALDEAVALALLWPEDDAPDAALHAGPGLAEVLGPFPAGLAPADGGEADGSSARSAGHVAAGSAGHAAARSAGHSADAIDTLLGDAPPGARPVLDALTWGPPVGVAPAAGSPAGAAVGWLLQNGLLERGDARHVVLPRTVALALRGGRTHREPARTPEAWSGAAARPAELVATESTAAAERVVRLVAHLVRLWGRTPPPVLRAGGLGVRDLRRTAGLLEVDDGEAAFVVELAGAAGLVSDDGEESPSFVPTVLADEWAAASLPDRWARLSATWLTTNRTPWLVGGRDERGSVVAALDPELHRPWAPRLRRSVLEVLAGAPHGLAPTADQVVATLRWRAPRAVPPVASVAAVLLEASRIGMTGAGALSDAGRALLAGPGGDAGSAEGAGSAESAASAALATTLPEPVDEVLLQGDLTGIVPGRPSPELEDLLDRAAVVESRGGALTVRFTPTSVRGALDAGSTADDLLAELDARARGGVPQPLEYLVRDAARRHGRLRAGVASSYVRADDPALLAGLVDDPRLSRLGLVQLAPTVLAAQAPTAELLDALREHGLAPVAESPDGQVLHTAPTVHRVRGRAADRVRRRTLDGAPPPAGDTTARLGSLVRRLRTAERHQADDGTSSAPVAGAPSHGPTSEPGGTAEPAEALVLLREAAAERAQVWVELVGSHGVPQRRLLRPVLVEGGRLRAVDTEREAELTVAVHRIASVRRA</sequence>
<organism evidence="3 4">
    <name type="scientific">Cellulomonas soli</name>
    <dbReference type="NCBI Taxonomy" id="931535"/>
    <lineage>
        <taxon>Bacteria</taxon>
        <taxon>Bacillati</taxon>
        <taxon>Actinomycetota</taxon>
        <taxon>Actinomycetes</taxon>
        <taxon>Micrococcales</taxon>
        <taxon>Cellulomonadaceae</taxon>
        <taxon>Cellulomonas</taxon>
    </lineage>
</organism>
<comment type="caution">
    <text evidence="3">The sequence shown here is derived from an EMBL/GenBank/DDBJ whole genome shotgun (WGS) entry which is preliminary data.</text>
</comment>
<gene>
    <name evidence="3" type="ORF">CSO01_24090</name>
</gene>
<reference evidence="3 4" key="1">
    <citation type="submission" date="2019-07" db="EMBL/GenBank/DDBJ databases">
        <title>Whole genome shotgun sequence of Cellulomonas soli NBRC 109434.</title>
        <authorList>
            <person name="Hosoyama A."/>
            <person name="Uohara A."/>
            <person name="Ohji S."/>
            <person name="Ichikawa N."/>
        </authorList>
    </citation>
    <scope>NUCLEOTIDE SEQUENCE [LARGE SCALE GENOMIC DNA]</scope>
    <source>
        <strain evidence="3 4">NBRC 109434</strain>
    </source>
</reference>
<evidence type="ECO:0000313" key="3">
    <source>
        <dbReference type="EMBL" id="GEP69694.1"/>
    </source>
</evidence>
<accession>A0A512PEQ8</accession>
<keyword evidence="4" id="KW-1185">Reference proteome</keyword>